<evidence type="ECO:0000313" key="2">
    <source>
        <dbReference type="Proteomes" id="UP000283269"/>
    </source>
</evidence>
<evidence type="ECO:0000313" key="1">
    <source>
        <dbReference type="EMBL" id="PPQ94055.1"/>
    </source>
</evidence>
<reference evidence="1 2" key="1">
    <citation type="journal article" date="2018" name="Evol. Lett.">
        <title>Horizontal gene cluster transfer increased hallucinogenic mushroom diversity.</title>
        <authorList>
            <person name="Reynolds H.T."/>
            <person name="Vijayakumar V."/>
            <person name="Gluck-Thaler E."/>
            <person name="Korotkin H.B."/>
            <person name="Matheny P.B."/>
            <person name="Slot J.C."/>
        </authorList>
    </citation>
    <scope>NUCLEOTIDE SEQUENCE [LARGE SCALE GENOMIC DNA]</scope>
    <source>
        <strain evidence="1 2">2631</strain>
    </source>
</reference>
<dbReference type="InParanoid" id="A0A409XTC2"/>
<dbReference type="AlphaFoldDB" id="A0A409XTC2"/>
<proteinExistence type="predicted"/>
<accession>A0A409XTC2</accession>
<sequence>MATVLLDQLQSWGLEREIHDRKNLPLYKAPFLLVPFLPALLPIVKQYNFRQSLTIHRRFHLPPPLPQDLPSLRLHLDNLQKQRLVNEACPTLCQLQQIAQRTQHWSPATNVVNPDTFAPSAPNSSAFTATDTHPDIPSVTVATTQEMSNTLTPIMEELTRIFSMTPEL</sequence>
<gene>
    <name evidence="1" type="ORF">CVT25_007504</name>
</gene>
<organism evidence="1 2">
    <name type="scientific">Psilocybe cyanescens</name>
    <dbReference type="NCBI Taxonomy" id="93625"/>
    <lineage>
        <taxon>Eukaryota</taxon>
        <taxon>Fungi</taxon>
        <taxon>Dikarya</taxon>
        <taxon>Basidiomycota</taxon>
        <taxon>Agaricomycotina</taxon>
        <taxon>Agaricomycetes</taxon>
        <taxon>Agaricomycetidae</taxon>
        <taxon>Agaricales</taxon>
        <taxon>Agaricineae</taxon>
        <taxon>Strophariaceae</taxon>
        <taxon>Psilocybe</taxon>
    </lineage>
</organism>
<dbReference type="EMBL" id="NHYD01000491">
    <property type="protein sequence ID" value="PPQ94055.1"/>
    <property type="molecule type" value="Genomic_DNA"/>
</dbReference>
<comment type="caution">
    <text evidence="1">The sequence shown here is derived from an EMBL/GenBank/DDBJ whole genome shotgun (WGS) entry which is preliminary data.</text>
</comment>
<name>A0A409XTC2_PSICY</name>
<protein>
    <submittedName>
        <fullName evidence="1">Uncharacterized protein</fullName>
    </submittedName>
</protein>
<keyword evidence="2" id="KW-1185">Reference proteome</keyword>
<dbReference type="Proteomes" id="UP000283269">
    <property type="component" value="Unassembled WGS sequence"/>
</dbReference>